<name>A0A7W8NGD0_9DEIO</name>
<dbReference type="Proteomes" id="UP000552709">
    <property type="component" value="Unassembled WGS sequence"/>
</dbReference>
<evidence type="ECO:0000313" key="3">
    <source>
        <dbReference type="Proteomes" id="UP000552709"/>
    </source>
</evidence>
<evidence type="ECO:0000313" key="2">
    <source>
        <dbReference type="EMBL" id="MBB5362852.1"/>
    </source>
</evidence>
<organism evidence="2 3">
    <name type="scientific">Deinococcus humi</name>
    <dbReference type="NCBI Taxonomy" id="662880"/>
    <lineage>
        <taxon>Bacteria</taxon>
        <taxon>Thermotogati</taxon>
        <taxon>Deinococcota</taxon>
        <taxon>Deinococci</taxon>
        <taxon>Deinococcales</taxon>
        <taxon>Deinococcaceae</taxon>
        <taxon>Deinococcus</taxon>
    </lineage>
</organism>
<dbReference type="EMBL" id="JACHFL010000004">
    <property type="protein sequence ID" value="MBB5362852.1"/>
    <property type="molecule type" value="Genomic_DNA"/>
</dbReference>
<accession>A0A7W8NGD0</accession>
<feature type="region of interest" description="Disordered" evidence="1">
    <location>
        <begin position="19"/>
        <end position="48"/>
    </location>
</feature>
<sequence length="48" mass="5076">MRNMKVVGVALLLTVRSSCGGTGVGSTPVEPPLATPDRATLVRWSHTR</sequence>
<protein>
    <submittedName>
        <fullName evidence="2">Uncharacterized protein</fullName>
    </submittedName>
</protein>
<evidence type="ECO:0000256" key="1">
    <source>
        <dbReference type="SAM" id="MobiDB-lite"/>
    </source>
</evidence>
<reference evidence="2 3" key="1">
    <citation type="submission" date="2020-08" db="EMBL/GenBank/DDBJ databases">
        <title>Genomic Encyclopedia of Type Strains, Phase IV (KMG-IV): sequencing the most valuable type-strain genomes for metagenomic binning, comparative biology and taxonomic classification.</title>
        <authorList>
            <person name="Goeker M."/>
        </authorList>
    </citation>
    <scope>NUCLEOTIDE SEQUENCE [LARGE SCALE GENOMIC DNA]</scope>
    <source>
        <strain evidence="2 3">DSM 27939</strain>
    </source>
</reference>
<gene>
    <name evidence="2" type="ORF">HNQ08_001950</name>
</gene>
<dbReference type="RefSeq" id="WP_184130657.1">
    <property type="nucleotide sequence ID" value="NZ_JACHFL010000004.1"/>
</dbReference>
<comment type="caution">
    <text evidence="2">The sequence shown here is derived from an EMBL/GenBank/DDBJ whole genome shotgun (WGS) entry which is preliminary data.</text>
</comment>
<keyword evidence="3" id="KW-1185">Reference proteome</keyword>
<dbReference type="AlphaFoldDB" id="A0A7W8NGD0"/>
<proteinExistence type="predicted"/>